<dbReference type="InterPro" id="IPR009081">
    <property type="entry name" value="PP-bd_ACP"/>
</dbReference>
<keyword evidence="3" id="KW-1185">Reference proteome</keyword>
<dbReference type="Pfam" id="PF00550">
    <property type="entry name" value="PP-binding"/>
    <property type="match status" value="1"/>
</dbReference>
<dbReference type="SUPFAM" id="SSF47336">
    <property type="entry name" value="ACP-like"/>
    <property type="match status" value="1"/>
</dbReference>
<dbReference type="EMBL" id="JACRSQ010000004">
    <property type="protein sequence ID" value="MBC8542739.1"/>
    <property type="molecule type" value="Genomic_DNA"/>
</dbReference>
<dbReference type="InterPro" id="IPR036736">
    <property type="entry name" value="ACP-like_sf"/>
</dbReference>
<protein>
    <submittedName>
        <fullName evidence="2">Acyl carrier protein</fullName>
    </submittedName>
</protein>
<dbReference type="AlphaFoldDB" id="A0A926DS20"/>
<comment type="caution">
    <text evidence="2">The sequence shown here is derived from an EMBL/GenBank/DDBJ whole genome shotgun (WGS) entry which is preliminary data.</text>
</comment>
<feature type="domain" description="Carrier" evidence="1">
    <location>
        <begin position="1"/>
        <end position="72"/>
    </location>
</feature>
<gene>
    <name evidence="2" type="ORF">H8730_04155</name>
</gene>
<evidence type="ECO:0000313" key="2">
    <source>
        <dbReference type="EMBL" id="MBC8542739.1"/>
    </source>
</evidence>
<accession>A0A926DS20</accession>
<sequence>MIQNEICQIVEGLLEIDSVSPDKTLEEIDSITFIRLVVECEQLFHIKFEDEMLLTAKFPDLKSFIEYVQTRAGDGTE</sequence>
<evidence type="ECO:0000313" key="3">
    <source>
        <dbReference type="Proteomes" id="UP000657006"/>
    </source>
</evidence>
<dbReference type="Gene3D" id="1.10.1200.10">
    <property type="entry name" value="ACP-like"/>
    <property type="match status" value="1"/>
</dbReference>
<dbReference type="PROSITE" id="PS50075">
    <property type="entry name" value="CARRIER"/>
    <property type="match status" value="1"/>
</dbReference>
<proteinExistence type="predicted"/>
<evidence type="ECO:0000259" key="1">
    <source>
        <dbReference type="PROSITE" id="PS50075"/>
    </source>
</evidence>
<dbReference type="RefSeq" id="WP_177719296.1">
    <property type="nucleotide sequence ID" value="NZ_JACRSQ010000004.1"/>
</dbReference>
<organism evidence="2 3">
    <name type="scientific">Bianquea renquensis</name>
    <dbReference type="NCBI Taxonomy" id="2763661"/>
    <lineage>
        <taxon>Bacteria</taxon>
        <taxon>Bacillati</taxon>
        <taxon>Bacillota</taxon>
        <taxon>Clostridia</taxon>
        <taxon>Eubacteriales</taxon>
        <taxon>Bianqueaceae</taxon>
        <taxon>Bianquea</taxon>
    </lineage>
</organism>
<name>A0A926DS20_9FIRM</name>
<dbReference type="Proteomes" id="UP000657006">
    <property type="component" value="Unassembled WGS sequence"/>
</dbReference>
<reference evidence="2" key="1">
    <citation type="submission" date="2020-08" db="EMBL/GenBank/DDBJ databases">
        <title>Genome public.</title>
        <authorList>
            <person name="Liu C."/>
            <person name="Sun Q."/>
        </authorList>
    </citation>
    <scope>NUCLEOTIDE SEQUENCE</scope>
    <source>
        <strain evidence="2">NSJ-32</strain>
    </source>
</reference>